<evidence type="ECO:0000313" key="6">
    <source>
        <dbReference type="EMBL" id="OEH81209.1"/>
    </source>
</evidence>
<dbReference type="Pfam" id="PF00005">
    <property type="entry name" value="ABC_tran"/>
    <property type="match status" value="1"/>
</dbReference>
<dbReference type="InterPro" id="IPR050153">
    <property type="entry name" value="Metal_Ion_Import_ABC"/>
</dbReference>
<gene>
    <name evidence="6" type="ORF">BCR26_05010</name>
</gene>
<feature type="domain" description="ABC transporter" evidence="5">
    <location>
        <begin position="2"/>
        <end position="237"/>
    </location>
</feature>
<dbReference type="InterPro" id="IPR027417">
    <property type="entry name" value="P-loop_NTPase"/>
</dbReference>
<dbReference type="SMART" id="SM00382">
    <property type="entry name" value="AAA"/>
    <property type="match status" value="1"/>
</dbReference>
<dbReference type="PROSITE" id="PS50893">
    <property type="entry name" value="ABC_TRANSPORTER_2"/>
    <property type="match status" value="1"/>
</dbReference>
<dbReference type="Proteomes" id="UP000095256">
    <property type="component" value="Unassembled WGS sequence"/>
</dbReference>
<dbReference type="PANTHER" id="PTHR42734">
    <property type="entry name" value="METAL TRANSPORT SYSTEM ATP-BINDING PROTEIN TM_0124-RELATED"/>
    <property type="match status" value="1"/>
</dbReference>
<dbReference type="InterPro" id="IPR017871">
    <property type="entry name" value="ABC_transporter-like_CS"/>
</dbReference>
<dbReference type="OrthoDB" id="9806726at2"/>
<sequence>MLRVKDLAFSYRNKTILTQVSFELNYGQSVCLLGKNGVGKSTLFKCLLRSIQPDSGQVLIDGVKVQDYSRNELAGLVSYIPQSPKGIFHFTVFDMVLMGTASRLKNYQQPGQREKELADQALNRLNIGHLKNKHYSEISGGEQQLVIIARSVAQQSKMIIMDEPCASLDYGNQVMVLEMIKKLSTEGLLIIQATHDPNHALQYGDHVMILQQGTLTHQGKPSEILTGDRLESLYGVPIAVHYLQEQGHQFCVPKMREESLYVENV</sequence>
<dbReference type="AlphaFoldDB" id="A0A1E5KUE3"/>
<dbReference type="PROSITE" id="PS00211">
    <property type="entry name" value="ABC_TRANSPORTER_1"/>
    <property type="match status" value="1"/>
</dbReference>
<dbReference type="SUPFAM" id="SSF52540">
    <property type="entry name" value="P-loop containing nucleoside triphosphate hydrolases"/>
    <property type="match status" value="1"/>
</dbReference>
<evidence type="ECO:0000259" key="5">
    <source>
        <dbReference type="PROSITE" id="PS50893"/>
    </source>
</evidence>
<evidence type="ECO:0000256" key="4">
    <source>
        <dbReference type="ARBA" id="ARBA00022840"/>
    </source>
</evidence>
<keyword evidence="3" id="KW-0547">Nucleotide-binding</keyword>
<dbReference type="PANTHER" id="PTHR42734:SF6">
    <property type="entry name" value="MOLYBDATE IMPORT ATP-BINDING PROTEIN MOLC"/>
    <property type="match status" value="1"/>
</dbReference>
<reference evidence="6 7" key="1">
    <citation type="submission" date="2016-09" db="EMBL/GenBank/DDBJ databases">
        <authorList>
            <person name="Capua I."/>
            <person name="De Benedictis P."/>
            <person name="Joannis T."/>
            <person name="Lombin L.H."/>
            <person name="Cattoli G."/>
        </authorList>
    </citation>
    <scope>NUCLEOTIDE SEQUENCE [LARGE SCALE GENOMIC DNA]</scope>
    <source>
        <strain evidence="6 7">LMG 25899</strain>
    </source>
</reference>
<keyword evidence="4" id="KW-0067">ATP-binding</keyword>
<evidence type="ECO:0000256" key="1">
    <source>
        <dbReference type="ARBA" id="ARBA00005417"/>
    </source>
</evidence>
<dbReference type="Gene3D" id="3.40.50.300">
    <property type="entry name" value="P-loop containing nucleotide triphosphate hydrolases"/>
    <property type="match status" value="1"/>
</dbReference>
<keyword evidence="7" id="KW-1185">Reference proteome</keyword>
<evidence type="ECO:0000256" key="2">
    <source>
        <dbReference type="ARBA" id="ARBA00022448"/>
    </source>
</evidence>
<comment type="caution">
    <text evidence="6">The sequence shown here is derived from an EMBL/GenBank/DDBJ whole genome shotgun (WGS) entry which is preliminary data.</text>
</comment>
<dbReference type="GO" id="GO:0005524">
    <property type="term" value="F:ATP binding"/>
    <property type="evidence" value="ECO:0007669"/>
    <property type="project" value="UniProtKB-KW"/>
</dbReference>
<dbReference type="GO" id="GO:0016887">
    <property type="term" value="F:ATP hydrolysis activity"/>
    <property type="evidence" value="ECO:0007669"/>
    <property type="project" value="InterPro"/>
</dbReference>
<dbReference type="FunFam" id="3.40.50.300:FF:000134">
    <property type="entry name" value="Iron-enterobactin ABC transporter ATP-binding protein"/>
    <property type="match status" value="1"/>
</dbReference>
<dbReference type="InterPro" id="IPR003593">
    <property type="entry name" value="AAA+_ATPase"/>
</dbReference>
<evidence type="ECO:0000256" key="3">
    <source>
        <dbReference type="ARBA" id="ARBA00022741"/>
    </source>
</evidence>
<comment type="similarity">
    <text evidence="1">Belongs to the ABC transporter superfamily.</text>
</comment>
<dbReference type="EMBL" id="MIEK01000056">
    <property type="protein sequence ID" value="OEH81209.1"/>
    <property type="molecule type" value="Genomic_DNA"/>
</dbReference>
<dbReference type="RefSeq" id="WP_069699797.1">
    <property type="nucleotide sequence ID" value="NZ_JAGGMA010000004.1"/>
</dbReference>
<evidence type="ECO:0000313" key="7">
    <source>
        <dbReference type="Proteomes" id="UP000095256"/>
    </source>
</evidence>
<dbReference type="InterPro" id="IPR003439">
    <property type="entry name" value="ABC_transporter-like_ATP-bd"/>
</dbReference>
<keyword evidence="2" id="KW-0813">Transport</keyword>
<proteinExistence type="inferred from homology"/>
<dbReference type="CDD" id="cd03214">
    <property type="entry name" value="ABC_Iron-Siderophores_B12_Hemin"/>
    <property type="match status" value="1"/>
</dbReference>
<dbReference type="STRING" id="762845.BCR26_05010"/>
<accession>A0A1E5KUE3</accession>
<name>A0A1E5KUE3_9ENTE</name>
<protein>
    <recommendedName>
        <fullName evidence="5">ABC transporter domain-containing protein</fullName>
    </recommendedName>
</protein>
<organism evidence="6 7">
    <name type="scientific">Enterococcus rivorum</name>
    <dbReference type="NCBI Taxonomy" id="762845"/>
    <lineage>
        <taxon>Bacteria</taxon>
        <taxon>Bacillati</taxon>
        <taxon>Bacillota</taxon>
        <taxon>Bacilli</taxon>
        <taxon>Lactobacillales</taxon>
        <taxon>Enterococcaceae</taxon>
        <taxon>Enterococcus</taxon>
    </lineage>
</organism>